<sequence>MEARAYRALQDIGLISDAAVPLGTNIEIEVIRDHQHARRQKLTEGPLFLYKSEEDDDSKLILEDLTILILSDSRDVRIAVIESIEKMLLKNPLILTSKSFGLLKASRNAISSPNPENWRPKAILVYDTLNDDILFSLSGIRQSLQNEPVIQDALKFYAPKVIHPSVISCDSISLSIGNPERDHGTLKTLLSDIVNSSSSLTELCSSYLEKMGFLPFAPSYSMATAVKNLVSSKNYSIDVWQDVWKWVDFQNTSLSRYHACSVFVLFPEFIPDGKLPNLWEQILTVVQNSDKKNESSPEFSPWALRRDLALHYTYHLEARLPENDGGSIGYFAWWFSEQVAALFPPDILSAKFCREKWVKPALEFSSLSWLAASAPIQRSFLRQITLCVNSPWAASLLTMMGEHMNELVPTDLAEDSRNRFQDALVFNTFSVLPFSIKITDDPTFALEGSLADTILKWAEYQPEEHKKGLQQLVEMSDTLGSSEGLLDAIKKLGEFDLPKQVVVCFALKRKLLIDQTLTEGIWEIISDFKWRKNVLGNIDYHIQASLIDSLCTLLIENGDKWYSYLPHFIAELCEKEETDEHRRVLFLYVIHTSLASDTVSAVRRLLRGEHKAKFMEYVKEYQDRVETIRYDYPPWVAGKLRGLMASLHVI</sequence>
<dbReference type="SUPFAM" id="SSF48371">
    <property type="entry name" value="ARM repeat"/>
    <property type="match status" value="1"/>
</dbReference>
<evidence type="ECO:0000313" key="2">
    <source>
        <dbReference type="Proteomes" id="UP000308271"/>
    </source>
</evidence>
<evidence type="ECO:0000313" key="1">
    <source>
        <dbReference type="EMBL" id="TNJ39272.1"/>
    </source>
</evidence>
<dbReference type="InterPro" id="IPR016024">
    <property type="entry name" value="ARM-type_fold"/>
</dbReference>
<dbReference type="OrthoDB" id="9817305at2"/>
<dbReference type="AlphaFoldDB" id="A0A5C4S7R8"/>
<dbReference type="Proteomes" id="UP000308271">
    <property type="component" value="Unassembled WGS sequence"/>
</dbReference>
<keyword evidence="2" id="KW-1185">Reference proteome</keyword>
<proteinExistence type="predicted"/>
<organism evidence="1 2">
    <name type="scientific">Chlorobaculum thiosulfatiphilum</name>
    <name type="common">Chlorobium limicola f.sp. thiosulfatophilum</name>
    <dbReference type="NCBI Taxonomy" id="115852"/>
    <lineage>
        <taxon>Bacteria</taxon>
        <taxon>Pseudomonadati</taxon>
        <taxon>Chlorobiota</taxon>
        <taxon>Chlorobiia</taxon>
        <taxon>Chlorobiales</taxon>
        <taxon>Chlorobiaceae</taxon>
        <taxon>Chlorobaculum</taxon>
    </lineage>
</organism>
<reference evidence="1 2" key="1">
    <citation type="submission" date="2019-05" db="EMBL/GenBank/DDBJ databases">
        <title>Draft Whole-Genome sequence of the green sulfur bacterium Chlorobaculum thiosulfatiphilum DSM 249.</title>
        <authorList>
            <person name="Meyer T.E."/>
            <person name="Kyndt J.A."/>
        </authorList>
    </citation>
    <scope>NUCLEOTIDE SEQUENCE [LARGE SCALE GENOMIC DNA]</scope>
    <source>
        <strain evidence="1 2">DSM 249</strain>
    </source>
</reference>
<gene>
    <name evidence="1" type="ORF">FGF66_04920</name>
</gene>
<protein>
    <submittedName>
        <fullName evidence="1">Uncharacterized protein</fullName>
    </submittedName>
</protein>
<name>A0A5C4S7R8_CHLTI</name>
<accession>A0A5C4S7R8</accession>
<dbReference type="EMBL" id="VDCH01000007">
    <property type="protein sequence ID" value="TNJ39272.1"/>
    <property type="molecule type" value="Genomic_DNA"/>
</dbReference>
<comment type="caution">
    <text evidence="1">The sequence shown here is derived from an EMBL/GenBank/DDBJ whole genome shotgun (WGS) entry which is preliminary data.</text>
</comment>